<dbReference type="InterPro" id="IPR036661">
    <property type="entry name" value="Luciferase-like_sf"/>
</dbReference>
<keyword evidence="1" id="KW-0285">Flavoprotein</keyword>
<dbReference type="Proteomes" id="UP001500689">
    <property type="component" value="Unassembled WGS sequence"/>
</dbReference>
<keyword evidence="4" id="KW-0503">Monooxygenase</keyword>
<evidence type="ECO:0000256" key="1">
    <source>
        <dbReference type="ARBA" id="ARBA00022630"/>
    </source>
</evidence>
<accession>A0ABP6XI94</accession>
<comment type="caution">
    <text evidence="6">The sequence shown here is derived from an EMBL/GenBank/DDBJ whole genome shotgun (WGS) entry which is preliminary data.</text>
</comment>
<dbReference type="Gene3D" id="3.20.20.30">
    <property type="entry name" value="Luciferase-like domain"/>
    <property type="match status" value="1"/>
</dbReference>
<name>A0ABP6XI94_9PSEU</name>
<dbReference type="PANTHER" id="PTHR42847">
    <property type="entry name" value="ALKANESULFONATE MONOOXYGENASE"/>
    <property type="match status" value="1"/>
</dbReference>
<keyword evidence="3" id="KW-0560">Oxidoreductase</keyword>
<dbReference type="Pfam" id="PF00296">
    <property type="entry name" value="Bac_luciferase"/>
    <property type="match status" value="1"/>
</dbReference>
<dbReference type="EMBL" id="BAAAZN010000013">
    <property type="protein sequence ID" value="GAA3565688.1"/>
    <property type="molecule type" value="Genomic_DNA"/>
</dbReference>
<evidence type="ECO:0000313" key="6">
    <source>
        <dbReference type="EMBL" id="GAA3565688.1"/>
    </source>
</evidence>
<organism evidence="6 7">
    <name type="scientific">Amycolatopsis ultiminotia</name>
    <dbReference type="NCBI Taxonomy" id="543629"/>
    <lineage>
        <taxon>Bacteria</taxon>
        <taxon>Bacillati</taxon>
        <taxon>Actinomycetota</taxon>
        <taxon>Actinomycetes</taxon>
        <taxon>Pseudonocardiales</taxon>
        <taxon>Pseudonocardiaceae</taxon>
        <taxon>Amycolatopsis</taxon>
    </lineage>
</organism>
<proteinExistence type="predicted"/>
<reference evidence="7" key="1">
    <citation type="journal article" date="2019" name="Int. J. Syst. Evol. Microbiol.">
        <title>The Global Catalogue of Microorganisms (GCM) 10K type strain sequencing project: providing services to taxonomists for standard genome sequencing and annotation.</title>
        <authorList>
            <consortium name="The Broad Institute Genomics Platform"/>
            <consortium name="The Broad Institute Genome Sequencing Center for Infectious Disease"/>
            <person name="Wu L."/>
            <person name="Ma J."/>
        </authorList>
    </citation>
    <scope>NUCLEOTIDE SEQUENCE [LARGE SCALE GENOMIC DNA]</scope>
    <source>
        <strain evidence="7">JCM 16898</strain>
    </source>
</reference>
<evidence type="ECO:0000256" key="3">
    <source>
        <dbReference type="ARBA" id="ARBA00023002"/>
    </source>
</evidence>
<feature type="domain" description="Luciferase-like" evidence="5">
    <location>
        <begin position="19"/>
        <end position="232"/>
    </location>
</feature>
<keyword evidence="7" id="KW-1185">Reference proteome</keyword>
<dbReference type="RefSeq" id="WP_344865205.1">
    <property type="nucleotide sequence ID" value="NZ_BAAAZN010000013.1"/>
</dbReference>
<keyword evidence="2" id="KW-0288">FMN</keyword>
<sequence>MHEPRYGLYLPPFGPFGDPAVLVDLAVRAEAAGWDGVFLWDHVVPAQPPIADPWTTLGAIAQATSRLRLGPMVTPPARRRPWVLARQAATVARLSRGRLVVGAGIGSDETGDFGRFGDPVDAPVRSARTDEALAVVRAMWAGQQLRHQGDHYRVNLDAAEPEPYPIPLWTACGSSHPRVVERAAASDGIFPLPGPQPPAPEALARIVARVRPSGRPYDVAVSGNASPAWDEPARVDLTALAQAGMTWWMESLIHFDPLALSLTVVDAGPPRTAFRRPA</sequence>
<evidence type="ECO:0000259" key="5">
    <source>
        <dbReference type="Pfam" id="PF00296"/>
    </source>
</evidence>
<dbReference type="PANTHER" id="PTHR42847:SF4">
    <property type="entry name" value="ALKANESULFONATE MONOOXYGENASE-RELATED"/>
    <property type="match status" value="1"/>
</dbReference>
<evidence type="ECO:0000313" key="7">
    <source>
        <dbReference type="Proteomes" id="UP001500689"/>
    </source>
</evidence>
<dbReference type="InterPro" id="IPR050172">
    <property type="entry name" value="SsuD_RutA_monooxygenase"/>
</dbReference>
<dbReference type="SUPFAM" id="SSF51679">
    <property type="entry name" value="Bacterial luciferase-like"/>
    <property type="match status" value="1"/>
</dbReference>
<evidence type="ECO:0000256" key="2">
    <source>
        <dbReference type="ARBA" id="ARBA00022643"/>
    </source>
</evidence>
<protein>
    <recommendedName>
        <fullName evidence="5">Luciferase-like domain-containing protein</fullName>
    </recommendedName>
</protein>
<gene>
    <name evidence="6" type="ORF">GCM10022222_56840</name>
</gene>
<evidence type="ECO:0000256" key="4">
    <source>
        <dbReference type="ARBA" id="ARBA00023033"/>
    </source>
</evidence>
<dbReference type="InterPro" id="IPR011251">
    <property type="entry name" value="Luciferase-like_dom"/>
</dbReference>